<dbReference type="AlphaFoldDB" id="A0A1F5XI28"/>
<keyword evidence="1" id="KW-1133">Transmembrane helix</keyword>
<accession>A0A1F5XI28</accession>
<evidence type="ECO:0000256" key="1">
    <source>
        <dbReference type="SAM" id="Phobius"/>
    </source>
</evidence>
<proteinExistence type="predicted"/>
<organism evidence="2 3">
    <name type="scientific">Candidatus Giovannonibacteria bacterium RIFCSPLOWO2_01_FULL_46_32</name>
    <dbReference type="NCBI Taxonomy" id="1798353"/>
    <lineage>
        <taxon>Bacteria</taxon>
        <taxon>Candidatus Giovannoniibacteriota</taxon>
    </lineage>
</organism>
<evidence type="ECO:0000313" key="2">
    <source>
        <dbReference type="EMBL" id="OGF87583.1"/>
    </source>
</evidence>
<comment type="caution">
    <text evidence="2">The sequence shown here is derived from an EMBL/GenBank/DDBJ whole genome shotgun (WGS) entry which is preliminary data.</text>
</comment>
<keyword evidence="1" id="KW-0472">Membrane</keyword>
<dbReference type="Proteomes" id="UP000177346">
    <property type="component" value="Unassembled WGS sequence"/>
</dbReference>
<name>A0A1F5XI28_9BACT</name>
<protein>
    <submittedName>
        <fullName evidence="2">Uncharacterized protein</fullName>
    </submittedName>
</protein>
<keyword evidence="1" id="KW-0812">Transmembrane</keyword>
<sequence>MLKLNQTILLFDEEGGDMKGLGAWKYPYGLAAFGVSFAVIFHLCLLFSPIDMAAVVSAWDNSVPGENVTQPKLVLVLPDNAPSEVRMIYDAMMTGGGQIYCFPDIAHGTVRTNCSWNNPYTPIKNDVIYVAEESPDGGNYVILEMYWYTAADTRWWEGKIMPKKIESLPLVTLCSVVEKHLFALFCKKEVYKQPSDNIMLYI</sequence>
<evidence type="ECO:0000313" key="3">
    <source>
        <dbReference type="Proteomes" id="UP000177346"/>
    </source>
</evidence>
<feature type="transmembrane region" description="Helical" evidence="1">
    <location>
        <begin position="26"/>
        <end position="47"/>
    </location>
</feature>
<reference evidence="2 3" key="1">
    <citation type="journal article" date="2016" name="Nat. Commun.">
        <title>Thousands of microbial genomes shed light on interconnected biogeochemical processes in an aquifer system.</title>
        <authorList>
            <person name="Anantharaman K."/>
            <person name="Brown C.T."/>
            <person name="Hug L.A."/>
            <person name="Sharon I."/>
            <person name="Castelle C.J."/>
            <person name="Probst A.J."/>
            <person name="Thomas B.C."/>
            <person name="Singh A."/>
            <person name="Wilkins M.J."/>
            <person name="Karaoz U."/>
            <person name="Brodie E.L."/>
            <person name="Williams K.H."/>
            <person name="Hubbard S.S."/>
            <person name="Banfield J.F."/>
        </authorList>
    </citation>
    <scope>NUCLEOTIDE SEQUENCE [LARGE SCALE GENOMIC DNA]</scope>
</reference>
<dbReference type="EMBL" id="MFIF01000004">
    <property type="protein sequence ID" value="OGF87583.1"/>
    <property type="molecule type" value="Genomic_DNA"/>
</dbReference>
<gene>
    <name evidence="2" type="ORF">A3B19_01955</name>
</gene>